<dbReference type="AlphaFoldDB" id="A0A7J7LST8"/>
<evidence type="ECO:0000313" key="2">
    <source>
        <dbReference type="Proteomes" id="UP000541444"/>
    </source>
</evidence>
<keyword evidence="2" id="KW-1185">Reference proteome</keyword>
<accession>A0A7J7LST8</accession>
<comment type="caution">
    <text evidence="1">The sequence shown here is derived from an EMBL/GenBank/DDBJ whole genome shotgun (WGS) entry which is preliminary data.</text>
</comment>
<proteinExistence type="predicted"/>
<organism evidence="1 2">
    <name type="scientific">Kingdonia uniflora</name>
    <dbReference type="NCBI Taxonomy" id="39325"/>
    <lineage>
        <taxon>Eukaryota</taxon>
        <taxon>Viridiplantae</taxon>
        <taxon>Streptophyta</taxon>
        <taxon>Embryophyta</taxon>
        <taxon>Tracheophyta</taxon>
        <taxon>Spermatophyta</taxon>
        <taxon>Magnoliopsida</taxon>
        <taxon>Ranunculales</taxon>
        <taxon>Circaeasteraceae</taxon>
        <taxon>Kingdonia</taxon>
    </lineage>
</organism>
<reference evidence="1 2" key="1">
    <citation type="journal article" date="2020" name="IScience">
        <title>Genome Sequencing of the Endangered Kingdonia uniflora (Circaeasteraceae, Ranunculales) Reveals Potential Mechanisms of Evolutionary Specialization.</title>
        <authorList>
            <person name="Sun Y."/>
            <person name="Deng T."/>
            <person name="Zhang A."/>
            <person name="Moore M.J."/>
            <person name="Landis J.B."/>
            <person name="Lin N."/>
            <person name="Zhang H."/>
            <person name="Zhang X."/>
            <person name="Huang J."/>
            <person name="Zhang X."/>
            <person name="Sun H."/>
            <person name="Wang H."/>
        </authorList>
    </citation>
    <scope>NUCLEOTIDE SEQUENCE [LARGE SCALE GENOMIC DNA]</scope>
    <source>
        <strain evidence="1">TB1705</strain>
        <tissue evidence="1">Leaf</tissue>
    </source>
</reference>
<dbReference type="EMBL" id="JACGCM010002050">
    <property type="protein sequence ID" value="KAF6145594.1"/>
    <property type="molecule type" value="Genomic_DNA"/>
</dbReference>
<dbReference type="OrthoDB" id="1910266at2759"/>
<gene>
    <name evidence="1" type="ORF">GIB67_037627</name>
</gene>
<name>A0A7J7LST8_9MAGN</name>
<protein>
    <submittedName>
        <fullName evidence="1">Uncharacterized protein</fullName>
    </submittedName>
</protein>
<sequence length="108" mass="12102">MGLHEEAMASFERRGLINRTGHGYNPVSRTFDWPEDVISEAKKYETAPLLHRDLLEKLFDDQSATGDFAWSSGLSSVPPSTQQIEYVPLPDDINIDDTQVPHAGVDYP</sequence>
<dbReference type="Proteomes" id="UP000541444">
    <property type="component" value="Unassembled WGS sequence"/>
</dbReference>
<evidence type="ECO:0000313" key="1">
    <source>
        <dbReference type="EMBL" id="KAF6145594.1"/>
    </source>
</evidence>